<gene>
    <name evidence="9" type="ORF">ING2E5B_1888</name>
</gene>
<dbReference type="Gene3D" id="3.30.70.1450">
    <property type="entry name" value="Regulator of K+ conductance, C-terminal domain"/>
    <property type="match status" value="2"/>
</dbReference>
<dbReference type="EMBL" id="LN515532">
    <property type="protein sequence ID" value="CEA16625.1"/>
    <property type="molecule type" value="Genomic_DNA"/>
</dbReference>
<dbReference type="GO" id="GO:0008324">
    <property type="term" value="F:monoatomic cation transmembrane transporter activity"/>
    <property type="evidence" value="ECO:0007669"/>
    <property type="project" value="InterPro"/>
</dbReference>
<evidence type="ECO:0000313" key="9">
    <source>
        <dbReference type="EMBL" id="CEA16625.1"/>
    </source>
</evidence>
<dbReference type="InterPro" id="IPR051679">
    <property type="entry name" value="DASS-Related_Transporters"/>
</dbReference>
<feature type="transmembrane region" description="Helical" evidence="7">
    <location>
        <begin position="95"/>
        <end position="124"/>
    </location>
</feature>
<dbReference type="GO" id="GO:0005886">
    <property type="term" value="C:plasma membrane"/>
    <property type="evidence" value="ECO:0007669"/>
    <property type="project" value="TreeGrafter"/>
</dbReference>
<dbReference type="PANTHER" id="PTHR43652">
    <property type="entry name" value="BASIC AMINO ACID ANTIPORTER YFCC-RELATED"/>
    <property type="match status" value="1"/>
</dbReference>
<evidence type="ECO:0000256" key="5">
    <source>
        <dbReference type="ARBA" id="ARBA00022989"/>
    </source>
</evidence>
<dbReference type="HOGENOM" id="CLU_005170_6_1_10"/>
<dbReference type="SUPFAM" id="SSF116726">
    <property type="entry name" value="TrkA C-terminal domain-like"/>
    <property type="match status" value="2"/>
</dbReference>
<feature type="transmembrane region" description="Helical" evidence="7">
    <location>
        <begin position="136"/>
        <end position="154"/>
    </location>
</feature>
<feature type="transmembrane region" description="Helical" evidence="7">
    <location>
        <begin position="56"/>
        <end position="75"/>
    </location>
</feature>
<dbReference type="AlphaFoldDB" id="A0A098C135"/>
<dbReference type="KEGG" id="pbt:ING2E5B_1888"/>
<protein>
    <recommendedName>
        <fullName evidence="8">RCK C-terminal domain-containing protein</fullName>
    </recommendedName>
</protein>
<feature type="transmembrane region" description="Helical" evidence="7">
    <location>
        <begin position="5"/>
        <end position="22"/>
    </location>
</feature>
<feature type="transmembrane region" description="Helical" evidence="7">
    <location>
        <begin position="602"/>
        <end position="622"/>
    </location>
</feature>
<feature type="transmembrane region" description="Helical" evidence="7">
    <location>
        <begin position="478"/>
        <end position="496"/>
    </location>
</feature>
<evidence type="ECO:0000313" key="10">
    <source>
        <dbReference type="Proteomes" id="UP000032417"/>
    </source>
</evidence>
<dbReference type="OrthoDB" id="9765532at2"/>
<dbReference type="STRING" id="1562970.ING2E5B_1888"/>
<keyword evidence="6 7" id="KW-0472">Membrane</keyword>
<evidence type="ECO:0000256" key="2">
    <source>
        <dbReference type="ARBA" id="ARBA00022448"/>
    </source>
</evidence>
<dbReference type="PROSITE" id="PS51202">
    <property type="entry name" value="RCK_C"/>
    <property type="match status" value="2"/>
</dbReference>
<keyword evidence="4" id="KW-0677">Repeat</keyword>
<evidence type="ECO:0000256" key="4">
    <source>
        <dbReference type="ARBA" id="ARBA00022737"/>
    </source>
</evidence>
<keyword evidence="5 7" id="KW-1133">Transmembrane helix</keyword>
<dbReference type="Proteomes" id="UP000032417">
    <property type="component" value="Chromosome 1"/>
</dbReference>
<proteinExistence type="predicted"/>
<sequence>MDTNIIIVFAIIIVAIFFFIWGKIRSDIVALSVVVMLITTGILTPAEGLSGFSNSVVIMMIALFIVGGGIFQTGLAKMISTRILKLAGNSELRLFILVMLVTGSIGGLISNTGTVAVMLPIVMSMASEAKTSARRYLMPMAFASSLGLLTLISTPPNLIINDALMSGGFESLSFFSFLPIGLITLSLGIMILWPLSKLLVSGKDREKASSSKGKSLNQLVSEYQLADNLYRVSIGENSPFIGKSLQELNITSKYNVSILEIRRVQSRKRFHKPVDMKLAGPASTFQENDLLYVFGNINDIMTFVEDNNLTLVDTQETEMGRNALSVSKAGGMEFSKIGIAEVVLMSSSKLINKRVKESNFRQLYNVNILGLRRKNDYIIQDVKDVKLHSGDLLLVQGKWKDIEKLTEETSDWVVAGQPMENAMKVPRNHKAPVAALIMVLMVVAMVLNIFPTVVCALMAAILMILLGCFRNVEAAYKSINWESTFLFAGMFSLGVAMEKTGASSYMADGIVSGLKEFGPTAVLAGIYIATSILTFFISNTATAVLFAPIAFQAAISIEANPYPFLFSVAIAASMCFASPFSTPPNALVMSSGRYRFIDYIKVGLPLQVIIGIVMIFILPVLFPF</sequence>
<comment type="subcellular location">
    <subcellularLocation>
        <location evidence="1">Membrane</location>
        <topology evidence="1">Multi-pass membrane protein</topology>
    </subcellularLocation>
</comment>
<organism evidence="9 10">
    <name type="scientific">Fermentimonas caenicola</name>
    <dbReference type="NCBI Taxonomy" id="1562970"/>
    <lineage>
        <taxon>Bacteria</taxon>
        <taxon>Pseudomonadati</taxon>
        <taxon>Bacteroidota</taxon>
        <taxon>Bacteroidia</taxon>
        <taxon>Bacteroidales</taxon>
        <taxon>Dysgonomonadaceae</taxon>
        <taxon>Fermentimonas</taxon>
    </lineage>
</organism>
<accession>A0A098C135</accession>
<keyword evidence="10" id="KW-1185">Reference proteome</keyword>
<feature type="transmembrane region" description="Helical" evidence="7">
    <location>
        <begin position="28"/>
        <end position="44"/>
    </location>
</feature>
<name>A0A098C135_9BACT</name>
<evidence type="ECO:0000259" key="8">
    <source>
        <dbReference type="PROSITE" id="PS51202"/>
    </source>
</evidence>
<feature type="transmembrane region" description="Helical" evidence="7">
    <location>
        <begin position="433"/>
        <end position="466"/>
    </location>
</feature>
<dbReference type="PATRIC" id="fig|1562970.3.peg.1868"/>
<reference evidence="9 10" key="1">
    <citation type="submission" date="2014-08" db="EMBL/GenBank/DDBJ databases">
        <authorList>
            <person name="Wibberg D."/>
        </authorList>
    </citation>
    <scope>NUCLEOTIDE SEQUENCE [LARGE SCALE GENOMIC DNA]</scope>
    <source>
        <strain evidence="10">ING2-E5B</strain>
    </source>
</reference>
<feature type="domain" description="RCK C-terminal" evidence="8">
    <location>
        <begin position="327"/>
        <end position="411"/>
    </location>
</feature>
<dbReference type="GO" id="GO:0006813">
    <property type="term" value="P:potassium ion transport"/>
    <property type="evidence" value="ECO:0007669"/>
    <property type="project" value="InterPro"/>
</dbReference>
<evidence type="ECO:0000256" key="3">
    <source>
        <dbReference type="ARBA" id="ARBA00022692"/>
    </source>
</evidence>
<dbReference type="InterPro" id="IPR036721">
    <property type="entry name" value="RCK_C_sf"/>
</dbReference>
<dbReference type="InterPro" id="IPR006037">
    <property type="entry name" value="RCK_C"/>
</dbReference>
<feature type="transmembrane region" description="Helical" evidence="7">
    <location>
        <begin position="174"/>
        <end position="195"/>
    </location>
</feature>
<dbReference type="Pfam" id="PF03600">
    <property type="entry name" value="CitMHS"/>
    <property type="match status" value="1"/>
</dbReference>
<dbReference type="FunFam" id="3.30.70.1450:FF:000009">
    <property type="entry name" value="SLC13 family permease"/>
    <property type="match status" value="1"/>
</dbReference>
<dbReference type="Pfam" id="PF02080">
    <property type="entry name" value="TrkA_C"/>
    <property type="match status" value="2"/>
</dbReference>
<feature type="domain" description="RCK C-terminal" evidence="8">
    <location>
        <begin position="217"/>
        <end position="309"/>
    </location>
</feature>
<evidence type="ECO:0000256" key="1">
    <source>
        <dbReference type="ARBA" id="ARBA00004141"/>
    </source>
</evidence>
<evidence type="ECO:0000256" key="6">
    <source>
        <dbReference type="ARBA" id="ARBA00023136"/>
    </source>
</evidence>
<dbReference type="PANTHER" id="PTHR43652:SF1">
    <property type="entry name" value="RESPONSE REGULATOR"/>
    <property type="match status" value="1"/>
</dbReference>
<evidence type="ECO:0000256" key="7">
    <source>
        <dbReference type="SAM" id="Phobius"/>
    </source>
</evidence>
<keyword evidence="3 7" id="KW-0812">Transmembrane</keyword>
<feature type="transmembrane region" description="Helical" evidence="7">
    <location>
        <begin position="517"/>
        <end position="550"/>
    </location>
</feature>
<keyword evidence="2" id="KW-0813">Transport</keyword>
<dbReference type="InterPro" id="IPR004680">
    <property type="entry name" value="Cit_transptr-like_dom"/>
</dbReference>